<protein>
    <submittedName>
        <fullName evidence="1">Uncharacterized protein</fullName>
    </submittedName>
</protein>
<name>A0A1J5SAY6_9ZZZZ</name>
<accession>A0A1J5SAY6</accession>
<gene>
    <name evidence="1" type="ORF">GALL_122540</name>
</gene>
<dbReference type="AlphaFoldDB" id="A0A1J5SAY6"/>
<dbReference type="EMBL" id="MLJW01000049">
    <property type="protein sequence ID" value="OIR05511.1"/>
    <property type="molecule type" value="Genomic_DNA"/>
</dbReference>
<organism evidence="1">
    <name type="scientific">mine drainage metagenome</name>
    <dbReference type="NCBI Taxonomy" id="410659"/>
    <lineage>
        <taxon>unclassified sequences</taxon>
        <taxon>metagenomes</taxon>
        <taxon>ecological metagenomes</taxon>
    </lineage>
</organism>
<comment type="caution">
    <text evidence="1">The sequence shown here is derived from an EMBL/GenBank/DDBJ whole genome shotgun (WGS) entry which is preliminary data.</text>
</comment>
<evidence type="ECO:0000313" key="1">
    <source>
        <dbReference type="EMBL" id="OIR05511.1"/>
    </source>
</evidence>
<proteinExistence type="predicted"/>
<reference evidence="1" key="1">
    <citation type="submission" date="2016-10" db="EMBL/GenBank/DDBJ databases">
        <title>Sequence of Gallionella enrichment culture.</title>
        <authorList>
            <person name="Poehlein A."/>
            <person name="Muehling M."/>
            <person name="Daniel R."/>
        </authorList>
    </citation>
    <scope>NUCLEOTIDE SEQUENCE</scope>
</reference>
<sequence length="144" mass="15920">MDETAFRQKLSEAIVRPCTFGKSVLTRCVGCEHSDRVQIAEREAVTCRNVASLARCTALHGHLRHSFTFALGKVHDDDVLSHAQEMRVQCGGLKGLQYVLNDNAEVDNVDALLENAVRMWGDLAEIPYSQVVHAAALCYKGRHG</sequence>